<protein>
    <recommendedName>
        <fullName evidence="4">Transcription factor E</fullName>
        <shortName evidence="4">TFE</shortName>
    </recommendedName>
    <alternativeName>
        <fullName evidence="4">TFIIE subunit alpha homolog</fullName>
    </alternativeName>
    <alternativeName>
        <fullName evidence="4">Transcription initiation factor TFIIE</fullName>
    </alternativeName>
</protein>
<dbReference type="SUPFAM" id="SSF46785">
    <property type="entry name" value="Winged helix' DNA-binding domain"/>
    <property type="match status" value="1"/>
</dbReference>
<keyword evidence="1 4" id="KW-0805">Transcription regulation</keyword>
<dbReference type="InterPro" id="IPR016481">
    <property type="entry name" value="TF_E_archaea"/>
</dbReference>
<comment type="similarity">
    <text evidence="4">Belongs to the TFE family.</text>
</comment>
<reference evidence="6 7" key="1">
    <citation type="journal article" date="2016" name="Sci. Rep.">
        <title>Metabolic traits of an uncultured archaeal lineage -MSBL1- from brine pools of the Red Sea.</title>
        <authorList>
            <person name="Mwirichia R."/>
            <person name="Alam I."/>
            <person name="Rashid M."/>
            <person name="Vinu M."/>
            <person name="Ba-Alawi W."/>
            <person name="Anthony Kamau A."/>
            <person name="Kamanda Ngugi D."/>
            <person name="Goker M."/>
            <person name="Klenk H.P."/>
            <person name="Bajic V."/>
            <person name="Stingl U."/>
        </authorList>
    </citation>
    <scope>NUCLEOTIDE SEQUENCE [LARGE SCALE GENOMIC DNA]</scope>
    <source>
        <strain evidence="6">SCGC-AAA261D19</strain>
    </source>
</reference>
<dbReference type="AlphaFoldDB" id="A0A133V740"/>
<dbReference type="Gene3D" id="1.10.10.10">
    <property type="entry name" value="Winged helix-like DNA-binding domain superfamily/Winged helix DNA-binding domain"/>
    <property type="match status" value="1"/>
</dbReference>
<dbReference type="HAMAP" id="MF_01909">
    <property type="entry name" value="TFE_arch"/>
    <property type="match status" value="1"/>
</dbReference>
<comment type="caution">
    <text evidence="6">The sequence shown here is derived from an EMBL/GenBank/DDBJ whole genome shotgun (WGS) entry which is preliminary data.</text>
</comment>
<evidence type="ECO:0000256" key="3">
    <source>
        <dbReference type="ARBA" id="ARBA00023163"/>
    </source>
</evidence>
<evidence type="ECO:0000313" key="7">
    <source>
        <dbReference type="Proteomes" id="UP000070400"/>
    </source>
</evidence>
<gene>
    <name evidence="4" type="primary">tfe</name>
    <name evidence="6" type="ORF">AKJ43_02175</name>
</gene>
<dbReference type="Proteomes" id="UP000070400">
    <property type="component" value="Unassembled WGS sequence"/>
</dbReference>
<organism evidence="6 7">
    <name type="scientific">candidate division MSBL1 archaeon SCGC-AAA261D19</name>
    <dbReference type="NCBI Taxonomy" id="1698273"/>
    <lineage>
        <taxon>Archaea</taxon>
        <taxon>Methanobacteriati</taxon>
        <taxon>Methanobacteriota</taxon>
        <taxon>candidate division MSBL1</taxon>
    </lineage>
</organism>
<keyword evidence="2 4" id="KW-0238">DNA-binding</keyword>
<dbReference type="GO" id="GO:0003677">
    <property type="term" value="F:DNA binding"/>
    <property type="evidence" value="ECO:0007669"/>
    <property type="project" value="UniProtKB-KW"/>
</dbReference>
<dbReference type="GO" id="GO:0006355">
    <property type="term" value="P:regulation of DNA-templated transcription"/>
    <property type="evidence" value="ECO:0007669"/>
    <property type="project" value="InterPro"/>
</dbReference>
<evidence type="ECO:0000313" key="6">
    <source>
        <dbReference type="EMBL" id="KXB02227.1"/>
    </source>
</evidence>
<comment type="domain">
    <text evidence="4">The winged helix domain is involved in binding to DNA in the preinitiation complex.</text>
</comment>
<dbReference type="SMART" id="SM00531">
    <property type="entry name" value="TFIIE"/>
    <property type="match status" value="1"/>
</dbReference>
<dbReference type="InterPro" id="IPR017919">
    <property type="entry name" value="TFIIE/TFIIEa_HTH"/>
</dbReference>
<dbReference type="InterPro" id="IPR039997">
    <property type="entry name" value="TFE"/>
</dbReference>
<dbReference type="PIRSF" id="PIRSF006373">
    <property type="entry name" value="TF_E_archaea"/>
    <property type="match status" value="1"/>
</dbReference>
<proteinExistence type="inferred from homology"/>
<name>A0A133V740_9EURY</name>
<evidence type="ECO:0000256" key="4">
    <source>
        <dbReference type="HAMAP-Rule" id="MF_01909"/>
    </source>
</evidence>
<dbReference type="Pfam" id="PF02002">
    <property type="entry name" value="TFIIE_alpha"/>
    <property type="match status" value="1"/>
</dbReference>
<evidence type="ECO:0000256" key="2">
    <source>
        <dbReference type="ARBA" id="ARBA00023125"/>
    </source>
</evidence>
<dbReference type="PANTHER" id="PTHR13097">
    <property type="entry name" value="TRANSCRIPTION INITIATION FACTOR IIE, ALPHA SUBUNIT"/>
    <property type="match status" value="1"/>
</dbReference>
<dbReference type="InterPro" id="IPR036390">
    <property type="entry name" value="WH_DNA-bd_sf"/>
</dbReference>
<evidence type="ECO:0000256" key="1">
    <source>
        <dbReference type="ARBA" id="ARBA00023015"/>
    </source>
</evidence>
<comment type="subunit">
    <text evidence="4">Monomer. Interaction with RNA polymerase subunits RpoF and RpoE is necessary for Tfe stimulatory transcription activity. Able to interact with Tbp and RNA polymerase in the absence of DNA promoter. Interacts both with the preinitiation and elongation complexes.</text>
</comment>
<keyword evidence="3 4" id="KW-0804">Transcription</keyword>
<evidence type="ECO:0000259" key="5">
    <source>
        <dbReference type="PROSITE" id="PS51344"/>
    </source>
</evidence>
<dbReference type="PANTHER" id="PTHR13097:SF7">
    <property type="entry name" value="GENERAL TRANSCRIPTION FACTOR IIE SUBUNIT 1"/>
    <property type="match status" value="1"/>
</dbReference>
<accession>A0A133V740</accession>
<dbReference type="PROSITE" id="PS51344">
    <property type="entry name" value="HTH_TFE_IIE"/>
    <property type="match status" value="1"/>
</dbReference>
<dbReference type="EMBL" id="LHXX01000021">
    <property type="protein sequence ID" value="KXB02227.1"/>
    <property type="molecule type" value="Genomic_DNA"/>
</dbReference>
<keyword evidence="7" id="KW-1185">Reference proteome</keyword>
<dbReference type="InterPro" id="IPR036388">
    <property type="entry name" value="WH-like_DNA-bd_sf"/>
</dbReference>
<dbReference type="InterPro" id="IPR024550">
    <property type="entry name" value="TFIIEa/SarR/Rpc3_HTH_dom"/>
</dbReference>
<feature type="domain" description="HTH TFE/IIEalpha-type" evidence="5">
    <location>
        <begin position="1"/>
        <end position="73"/>
    </location>
</feature>
<sequence length="156" mass="17823">MADEHVGQVAGVLAEKGEATSEEIARELGVKQKFVRIVLQGLYSSRAVSCRRIKDSETGWISYRWRLEPSRVLERLERAKRALLRETKGELRHEREAMFFACEEGCTRAEFGEAMDLGFRCPHCGGELHEFDNDGIVRALEGRVERLERDLERDGA</sequence>
<dbReference type="InterPro" id="IPR002853">
    <property type="entry name" value="TFIIE_asu"/>
</dbReference>
<dbReference type="GO" id="GO:0006367">
    <property type="term" value="P:transcription initiation at RNA polymerase II promoter"/>
    <property type="evidence" value="ECO:0007669"/>
    <property type="project" value="InterPro"/>
</dbReference>
<comment type="function">
    <text evidence="4">Transcription factor that plays a role in the activation of archaeal genes transcribed by RNA polymerase. Facilitates transcription initiation by enhancing TATA-box recognition by TATA-box-binding protein (Tbp), and transcription factor B (Tfb) and RNA polymerase recruitment. Not absolutely required for transcription in vitro, but particularly important in cases where Tbp or Tfb function is not optimal. It dynamically alters the nucleic acid-binding properties of RNA polymerases by stabilizing the initiation complex and destabilizing elongation complexes. Seems to translocate with the RNA polymerase following initiation and acts by binding to the non template strand of the transcription bubble in elongation complexes.</text>
</comment>